<dbReference type="InterPro" id="IPR019734">
    <property type="entry name" value="TPR_rpt"/>
</dbReference>
<evidence type="ECO:0000256" key="1">
    <source>
        <dbReference type="ARBA" id="ARBA00003476"/>
    </source>
</evidence>
<dbReference type="PANTHER" id="PTHR12558:SF13">
    <property type="entry name" value="CELL DIVISION CYCLE PROTEIN 27 HOMOLOG"/>
    <property type="match status" value="1"/>
</dbReference>
<dbReference type="SUPFAM" id="SSF48452">
    <property type="entry name" value="TPR-like"/>
    <property type="match status" value="4"/>
</dbReference>
<evidence type="ECO:0000256" key="5">
    <source>
        <dbReference type="ARBA" id="ARBA00022803"/>
    </source>
</evidence>
<dbReference type="InterPro" id="IPR011990">
    <property type="entry name" value="TPR-like_helical_dom_sf"/>
</dbReference>
<dbReference type="GO" id="GO:0019867">
    <property type="term" value="C:outer membrane"/>
    <property type="evidence" value="ECO:0007669"/>
    <property type="project" value="InterPro"/>
</dbReference>
<comment type="pathway">
    <text evidence="2">Glycan metabolism; bacterial cellulose biosynthesis.</text>
</comment>
<dbReference type="SMART" id="SM00028">
    <property type="entry name" value="TPR"/>
    <property type="match status" value="8"/>
</dbReference>
<evidence type="ECO:0000256" key="2">
    <source>
        <dbReference type="ARBA" id="ARBA00005186"/>
    </source>
</evidence>
<dbReference type="Pfam" id="PF05420">
    <property type="entry name" value="BCSC_C"/>
    <property type="match status" value="1"/>
</dbReference>
<name>A0A7U7IAQ0_9GAMM</name>
<keyword evidence="11" id="KW-1185">Reference proteome</keyword>
<dbReference type="PANTHER" id="PTHR12558">
    <property type="entry name" value="CELL DIVISION CYCLE 16,23,27"/>
    <property type="match status" value="1"/>
</dbReference>
<feature type="signal peptide" evidence="8">
    <location>
        <begin position="1"/>
        <end position="19"/>
    </location>
</feature>
<feature type="repeat" description="TPR" evidence="7">
    <location>
        <begin position="604"/>
        <end position="637"/>
    </location>
</feature>
<dbReference type="EMBL" id="CAJFCI010000076">
    <property type="protein sequence ID" value="CAD5109615.1"/>
    <property type="molecule type" value="Genomic_DNA"/>
</dbReference>
<evidence type="ECO:0000259" key="9">
    <source>
        <dbReference type="Pfam" id="PF05420"/>
    </source>
</evidence>
<accession>A0A7U7IAQ0</accession>
<dbReference type="Proteomes" id="UP000583387">
    <property type="component" value="Unassembled WGS sequence"/>
</dbReference>
<dbReference type="GO" id="GO:0030244">
    <property type="term" value="P:cellulose biosynthetic process"/>
    <property type="evidence" value="ECO:0007669"/>
    <property type="project" value="UniProtKB-KW"/>
</dbReference>
<feature type="domain" description="Cellulose synthase operon C C-terminal" evidence="9">
    <location>
        <begin position="794"/>
        <end position="1128"/>
    </location>
</feature>
<feature type="chain" id="PRO_5031214537" evidence="8">
    <location>
        <begin position="20"/>
        <end position="1148"/>
    </location>
</feature>
<comment type="function">
    <text evidence="1">Required for maximal bacterial cellulose synthesis.</text>
</comment>
<gene>
    <name evidence="10" type="primary">bcsC</name>
    <name evidence="10" type="ORF">PSEWESI4_03921</name>
</gene>
<dbReference type="Gene3D" id="1.25.40.10">
    <property type="entry name" value="Tetratricopeptide repeat domain"/>
    <property type="match status" value="6"/>
</dbReference>
<proteinExistence type="predicted"/>
<dbReference type="AlphaFoldDB" id="A0A7U7IAQ0"/>
<feature type="repeat" description="TPR" evidence="7">
    <location>
        <begin position="301"/>
        <end position="334"/>
    </location>
</feature>
<dbReference type="PROSITE" id="PS50005">
    <property type="entry name" value="TPR"/>
    <property type="match status" value="2"/>
</dbReference>
<dbReference type="InterPro" id="IPR008410">
    <property type="entry name" value="BCSC_C"/>
</dbReference>
<evidence type="ECO:0000256" key="7">
    <source>
        <dbReference type="PROSITE-ProRule" id="PRU00339"/>
    </source>
</evidence>
<comment type="caution">
    <text evidence="10">The sequence shown here is derived from an EMBL/GenBank/DDBJ whole genome shotgun (WGS) entry which is preliminary data.</text>
</comment>
<reference evidence="10 11" key="1">
    <citation type="submission" date="2020-08" db="EMBL/GenBank/DDBJ databases">
        <authorList>
            <person name="Criscuolo A."/>
        </authorList>
    </citation>
    <scope>NUCLEOTIDE SEQUENCE [LARGE SCALE GENOMIC DNA]</scope>
    <source>
        <strain evidence="10">CIP111764</strain>
    </source>
</reference>
<keyword evidence="5 7" id="KW-0802">TPR repeat</keyword>
<evidence type="ECO:0000313" key="11">
    <source>
        <dbReference type="Proteomes" id="UP000583387"/>
    </source>
</evidence>
<evidence type="ECO:0000256" key="8">
    <source>
        <dbReference type="SAM" id="SignalP"/>
    </source>
</evidence>
<evidence type="ECO:0000256" key="3">
    <source>
        <dbReference type="ARBA" id="ARBA00022729"/>
    </source>
</evidence>
<dbReference type="Pfam" id="PF13432">
    <property type="entry name" value="TPR_16"/>
    <property type="match status" value="3"/>
</dbReference>
<evidence type="ECO:0000256" key="6">
    <source>
        <dbReference type="ARBA" id="ARBA00022916"/>
    </source>
</evidence>
<keyword evidence="6" id="KW-0135">Cellulose biosynthesis</keyword>
<organism evidence="10 11">
    <name type="scientific">Zestomonas carbonaria</name>
    <dbReference type="NCBI Taxonomy" id="2762745"/>
    <lineage>
        <taxon>Bacteria</taxon>
        <taxon>Pseudomonadati</taxon>
        <taxon>Pseudomonadota</taxon>
        <taxon>Gammaproteobacteria</taxon>
        <taxon>Pseudomonadales</taxon>
        <taxon>Pseudomonadaceae</taxon>
        <taxon>Zestomonas</taxon>
    </lineage>
</organism>
<evidence type="ECO:0000256" key="4">
    <source>
        <dbReference type="ARBA" id="ARBA00022737"/>
    </source>
</evidence>
<keyword evidence="3 8" id="KW-0732">Signal</keyword>
<sequence length="1148" mass="129326">MNRASCWLLLALLSLGTLADDLDSNRQRLLEQIRTGEARNKVELIEDSLNRLFKLNENDPDGLVALLRLQVRRGQLDEAEATLERLRGSAPDSENLALATLYLRLHQPEARARLQQARLLARAGRPEEALAIYDELFQPGFPSADHALEYWQTLGNTEQGQTRALKGLEELVRDYPHSSTYRLALARQRLSLDPYSEAGHADLERLAGDPYARQGVAGVWLDRLERLPIDPRSAALWRRYLQQYPDDERARQALAEQERLLANPAFQARQRALTALEQSSRDYPRIERDLRAALKGFPEDSQTLGALGLLHQRQGRQAEALALYQQALEHEENIDQRSKWQTLIAEARFWSTLKSADAALQQGNLELAERHYRQAAAQRPDATAPLNGLAAVQVRRNDNAGAERHYKAALSRDRNDSTAKRGLIDLYSAEQPERARALAATLPAEQRQRVVSELDRQEAARLVASAEQHADQQRWATARHQLEQAQRLQPDNPWIAYELAKARAGLGDRNAAQSFDALLQRSPHDRTARYAHALFLASQDQPRQALDSLDKVPAEARDDSVRALDKRLRLDLAMRHARQLYATDRRTEAAAYLEQRQREFPGEAAIALTLGEWAEAAGNRQDAELHYQQALRLDPENSEARLSLIELTAQRGDGDVRERLAAFAPDAPSPGQQRRIANLWLNLGETKRAERNMTAARQAAPQDPWIWRDSGRLARASGQPRAALDAYREAMRNSGLDTPDGALAFTRNTREENADDWLLRSIRSDAAALYQQQSPTATLQYSYLESSGTPGYSDLRADYLQFEAAHPLGSGQGFFRAEQVILDNGSFRDADAALEFGSSELCQPRGEACDQGHRQQRQEGTSVALGWRGERLEWDIGSTPLGFPVENLVGGVRVKGDLADLGWRLDLSRRPLNNSLLSFAGSEDPRTGTTWGGVLANGVRLGLGYDQGGPFGIWSSLQAHRLTGRHVEDNDRYRLMAGVYFRLIDSAERRLRLGANAMYWHYDKDLSGYTFGHGGYYSPQRYRSLSVPINYAQRRGDWSFYAEAATGYAWARSDDSPYFPTRPDWQAEAGNPMFRGGESDGFSYRFSFSAERRLTPNWFVGARLGMEQSVGSDYEPRGALLYLRYSFDPWDGDLKMPVEPLEEYAEFN</sequence>
<evidence type="ECO:0000313" key="10">
    <source>
        <dbReference type="EMBL" id="CAD5109615.1"/>
    </source>
</evidence>
<dbReference type="NCBIfam" id="NF008520">
    <property type="entry name" value="PRK11447.1"/>
    <property type="match status" value="1"/>
</dbReference>
<dbReference type="RefSeq" id="WP_187672921.1">
    <property type="nucleotide sequence ID" value="NZ_CAJFCI010000076.1"/>
</dbReference>
<dbReference type="UniPathway" id="UPA00694"/>
<protein>
    <submittedName>
        <fullName evidence="10">Cellulose synthase operon protein C</fullName>
    </submittedName>
</protein>
<keyword evidence="4" id="KW-0677">Repeat</keyword>